<sequence>MYTATPPSLFPDPYDTDSDWVGILESQMTDDFTTLKNDILSSSSLTSNKYGGGTPIGAAVRDGAHYLYSNHRKHDSNKNEVKLLMVVMSDGNANKPEDDPDEYAISMANYAESLGIQIHTISLGDDADVALMTAIANATGGKHFAATGSGSELTSTLKQAYRNIVGAINRTVLVQ</sequence>
<proteinExistence type="predicted"/>
<organism evidence="2 3">
    <name type="scientific">Rhodopirellula maiorica SM1</name>
    <dbReference type="NCBI Taxonomy" id="1265738"/>
    <lineage>
        <taxon>Bacteria</taxon>
        <taxon>Pseudomonadati</taxon>
        <taxon>Planctomycetota</taxon>
        <taxon>Planctomycetia</taxon>
        <taxon>Pirellulales</taxon>
        <taxon>Pirellulaceae</taxon>
        <taxon>Novipirellula</taxon>
    </lineage>
</organism>
<dbReference type="InterPro" id="IPR036465">
    <property type="entry name" value="vWFA_dom_sf"/>
</dbReference>
<accession>M5RDT8</accession>
<dbReference type="EMBL" id="ANOG01000783">
    <property type="protein sequence ID" value="EMI17550.1"/>
    <property type="molecule type" value="Genomic_DNA"/>
</dbReference>
<evidence type="ECO:0000259" key="1">
    <source>
        <dbReference type="PROSITE" id="PS50234"/>
    </source>
</evidence>
<evidence type="ECO:0000313" key="3">
    <source>
        <dbReference type="Proteomes" id="UP000011991"/>
    </source>
</evidence>
<dbReference type="SUPFAM" id="SSF53300">
    <property type="entry name" value="vWA-like"/>
    <property type="match status" value="1"/>
</dbReference>
<comment type="caution">
    <text evidence="2">The sequence shown here is derived from an EMBL/GenBank/DDBJ whole genome shotgun (WGS) entry which is preliminary data.</text>
</comment>
<dbReference type="PATRIC" id="fig|1265738.3.peg.5526"/>
<dbReference type="InterPro" id="IPR002035">
    <property type="entry name" value="VWF_A"/>
</dbReference>
<gene>
    <name evidence="2" type="ORF">RMSM_05517</name>
</gene>
<dbReference type="Pfam" id="PF00092">
    <property type="entry name" value="VWA"/>
    <property type="match status" value="1"/>
</dbReference>
<evidence type="ECO:0000313" key="2">
    <source>
        <dbReference type="EMBL" id="EMI17550.1"/>
    </source>
</evidence>
<feature type="domain" description="VWFA" evidence="1">
    <location>
        <begin position="51"/>
        <end position="164"/>
    </location>
</feature>
<protein>
    <submittedName>
        <fullName evidence="2">von Willebrand factor type A</fullName>
    </submittedName>
</protein>
<dbReference type="Gene3D" id="3.40.50.410">
    <property type="entry name" value="von Willebrand factor, type A domain"/>
    <property type="match status" value="1"/>
</dbReference>
<name>M5RDT8_9BACT</name>
<keyword evidence="3" id="KW-1185">Reference proteome</keyword>
<dbReference type="PROSITE" id="PS50234">
    <property type="entry name" value="VWFA"/>
    <property type="match status" value="1"/>
</dbReference>
<dbReference type="AlphaFoldDB" id="M5RDT8"/>
<dbReference type="CDD" id="cd00198">
    <property type="entry name" value="vWFA"/>
    <property type="match status" value="1"/>
</dbReference>
<reference evidence="2 3" key="1">
    <citation type="journal article" date="2013" name="Mar. Genomics">
        <title>Expression of sulfatases in Rhodopirellula baltica and the diversity of sulfatases in the genus Rhodopirellula.</title>
        <authorList>
            <person name="Wegner C.E."/>
            <person name="Richter-Heitmann T."/>
            <person name="Klindworth A."/>
            <person name="Klockow C."/>
            <person name="Richter M."/>
            <person name="Achstetter T."/>
            <person name="Glockner F.O."/>
            <person name="Harder J."/>
        </authorList>
    </citation>
    <scope>NUCLEOTIDE SEQUENCE [LARGE SCALE GENOMIC DNA]</scope>
    <source>
        <strain evidence="2 3">SM1</strain>
    </source>
</reference>
<dbReference type="Proteomes" id="UP000011991">
    <property type="component" value="Unassembled WGS sequence"/>
</dbReference>